<dbReference type="InterPro" id="IPR035919">
    <property type="entry name" value="EAL_sf"/>
</dbReference>
<dbReference type="InterPro" id="IPR043128">
    <property type="entry name" value="Rev_trsase/Diguanyl_cyclase"/>
</dbReference>
<evidence type="ECO:0000259" key="4">
    <source>
        <dbReference type="PROSITE" id="PS50887"/>
    </source>
</evidence>
<dbReference type="RefSeq" id="WP_060626151.1">
    <property type="nucleotide sequence ID" value="NZ_LCZJ02000037.1"/>
</dbReference>
<proteinExistence type="predicted"/>
<keyword evidence="6" id="KW-1185">Reference proteome</keyword>
<dbReference type="CDD" id="cd01949">
    <property type="entry name" value="GGDEF"/>
    <property type="match status" value="1"/>
</dbReference>
<sequence length="573" mass="65331">MLQRNKHKNSISKQTFNPVRGSLKIAVIYFIVGCLWIPLTDKAVSTFTRDPEWIRLINIFKGWFFILITALLIFALILGTLKRIKRIEKKLDLAYRDRVSAHENLEAAYEEITATEEELRQQYDQLIENQEKLALNEERMHYLAYHDLLTGLPNKLAFYENGPHILELNNMAALMFIDIDYFKYVNDTMGHEFGDRLIVKVSERLVSLVGSSGEVYRFAGDEFIVLLYSIENSQCITTVASHIIAGFKDAIEMDDSLLHVSLSIGISTHPEHGNNIMELLKCADIAMYKAKDAGKGQIIVFDQPLNDTFTERMNIEKQLYNALENDELEVFYQPQIDLTQNRVTGLEALMRWNNPKLGKVPPDKFIKIAEDSHLIIPLGAWVLRTACAFLKSLHEQGLSHLTMSVNISMLQLLQSDFNELVLDTLQASGLDPEYLELEITESVLVESYEYVSSKLTELRAHNIKIALDDFGTGYSSLSYLTHMPISTLKIDKSFIDSIRTGTHQAVLVEQIIMIGKRMNMCVIAEGVERTVQLDYLQEQGCDKIQGYLFSKPQAAQSVKELLTEWEKVSSLNE</sequence>
<reference evidence="5 6" key="1">
    <citation type="journal article" date="2015" name="Int. Biodeterior. Biodegradation">
        <title>Physiological and genetic screening methods for the isolation of methyl tert-butyl ether-degrading bacteria for bioremediation purposes.</title>
        <authorList>
            <person name="Guisado I.M."/>
            <person name="Purswani J."/>
            <person name="Gonzalez Lopez J."/>
            <person name="Pozo C."/>
        </authorList>
    </citation>
    <scope>NUCLEOTIDE SEQUENCE [LARGE SCALE GENOMIC DNA]</scope>
    <source>
        <strain evidence="5 6">SH7</strain>
    </source>
</reference>
<evidence type="ECO:0000313" key="6">
    <source>
        <dbReference type="Proteomes" id="UP000054709"/>
    </source>
</evidence>
<dbReference type="InterPro" id="IPR000160">
    <property type="entry name" value="GGDEF_dom"/>
</dbReference>
<dbReference type="PROSITE" id="PS50887">
    <property type="entry name" value="GGDEF"/>
    <property type="match status" value="1"/>
</dbReference>
<gene>
    <name evidence="5" type="ORF">UQ64_28375</name>
</gene>
<evidence type="ECO:0008006" key="7">
    <source>
        <dbReference type="Google" id="ProtNLM"/>
    </source>
</evidence>
<dbReference type="SMART" id="SM00267">
    <property type="entry name" value="GGDEF"/>
    <property type="match status" value="1"/>
</dbReference>
<keyword evidence="2" id="KW-0472">Membrane</keyword>
<dbReference type="SMART" id="SM00052">
    <property type="entry name" value="EAL"/>
    <property type="match status" value="1"/>
</dbReference>
<dbReference type="PROSITE" id="PS50883">
    <property type="entry name" value="EAL"/>
    <property type="match status" value="1"/>
</dbReference>
<dbReference type="InterPro" id="IPR001633">
    <property type="entry name" value="EAL_dom"/>
</dbReference>
<accession>A0A0W1ARY8</accession>
<dbReference type="PANTHER" id="PTHR33121:SF70">
    <property type="entry name" value="SIGNALING PROTEIN YKOW"/>
    <property type="match status" value="1"/>
</dbReference>
<dbReference type="SUPFAM" id="SSF141868">
    <property type="entry name" value="EAL domain-like"/>
    <property type="match status" value="1"/>
</dbReference>
<keyword evidence="1" id="KW-0175">Coiled coil</keyword>
<dbReference type="InterPro" id="IPR029787">
    <property type="entry name" value="Nucleotide_cyclase"/>
</dbReference>
<feature type="transmembrane region" description="Helical" evidence="2">
    <location>
        <begin position="59"/>
        <end position="81"/>
    </location>
</feature>
<feature type="transmembrane region" description="Helical" evidence="2">
    <location>
        <begin position="21"/>
        <end position="39"/>
    </location>
</feature>
<dbReference type="InterPro" id="IPR050706">
    <property type="entry name" value="Cyclic-di-GMP_PDE-like"/>
</dbReference>
<name>A0A0W1ARY8_9BACL</name>
<dbReference type="EMBL" id="LCZJ02000037">
    <property type="protein sequence ID" value="KTD84079.1"/>
    <property type="molecule type" value="Genomic_DNA"/>
</dbReference>
<evidence type="ECO:0000313" key="5">
    <source>
        <dbReference type="EMBL" id="KTD84079.1"/>
    </source>
</evidence>
<dbReference type="CDD" id="cd01948">
    <property type="entry name" value="EAL"/>
    <property type="match status" value="1"/>
</dbReference>
<dbReference type="NCBIfam" id="TIGR00254">
    <property type="entry name" value="GGDEF"/>
    <property type="match status" value="1"/>
</dbReference>
<keyword evidence="2" id="KW-1133">Transmembrane helix</keyword>
<feature type="coiled-coil region" evidence="1">
    <location>
        <begin position="98"/>
        <end position="136"/>
    </location>
</feature>
<dbReference type="Proteomes" id="UP000054709">
    <property type="component" value="Unassembled WGS sequence"/>
</dbReference>
<evidence type="ECO:0000259" key="3">
    <source>
        <dbReference type="PROSITE" id="PS50883"/>
    </source>
</evidence>
<dbReference type="PANTHER" id="PTHR33121">
    <property type="entry name" value="CYCLIC DI-GMP PHOSPHODIESTERASE PDEF"/>
    <property type="match status" value="1"/>
</dbReference>
<dbReference type="AlphaFoldDB" id="A0A0W1ARY8"/>
<evidence type="ECO:0000256" key="1">
    <source>
        <dbReference type="SAM" id="Coils"/>
    </source>
</evidence>
<feature type="domain" description="EAL" evidence="3">
    <location>
        <begin position="312"/>
        <end position="566"/>
    </location>
</feature>
<dbReference type="OrthoDB" id="9759607at2"/>
<dbReference type="Gene3D" id="3.30.70.270">
    <property type="match status" value="1"/>
</dbReference>
<organism evidence="5 6">
    <name type="scientific">Paenibacillus etheri</name>
    <dbReference type="NCBI Taxonomy" id="1306852"/>
    <lineage>
        <taxon>Bacteria</taxon>
        <taxon>Bacillati</taxon>
        <taxon>Bacillota</taxon>
        <taxon>Bacilli</taxon>
        <taxon>Bacillales</taxon>
        <taxon>Paenibacillaceae</taxon>
        <taxon>Paenibacillus</taxon>
    </lineage>
</organism>
<comment type="caution">
    <text evidence="5">The sequence shown here is derived from an EMBL/GenBank/DDBJ whole genome shotgun (WGS) entry which is preliminary data.</text>
</comment>
<feature type="domain" description="GGDEF" evidence="4">
    <location>
        <begin position="170"/>
        <end position="303"/>
    </location>
</feature>
<protein>
    <recommendedName>
        <fullName evidence="7">Diguanylate cyclase</fullName>
    </recommendedName>
</protein>
<keyword evidence="2" id="KW-0812">Transmembrane</keyword>
<dbReference type="Pfam" id="PF00563">
    <property type="entry name" value="EAL"/>
    <property type="match status" value="1"/>
</dbReference>
<dbReference type="Gene3D" id="3.20.20.450">
    <property type="entry name" value="EAL domain"/>
    <property type="match status" value="1"/>
</dbReference>
<dbReference type="GO" id="GO:0071111">
    <property type="term" value="F:cyclic-guanylate-specific phosphodiesterase activity"/>
    <property type="evidence" value="ECO:0007669"/>
    <property type="project" value="InterPro"/>
</dbReference>
<dbReference type="Pfam" id="PF00990">
    <property type="entry name" value="GGDEF"/>
    <property type="match status" value="1"/>
</dbReference>
<dbReference type="SUPFAM" id="SSF55073">
    <property type="entry name" value="Nucleotide cyclase"/>
    <property type="match status" value="1"/>
</dbReference>
<evidence type="ECO:0000256" key="2">
    <source>
        <dbReference type="SAM" id="Phobius"/>
    </source>
</evidence>